<evidence type="ECO:0000313" key="2">
    <source>
        <dbReference type="EMBL" id="CAJ2500824.1"/>
    </source>
</evidence>
<reference evidence="2" key="1">
    <citation type="submission" date="2023-10" db="EMBL/GenBank/DDBJ databases">
        <authorList>
            <person name="Hackl T."/>
        </authorList>
    </citation>
    <scope>NUCLEOTIDE SEQUENCE</scope>
</reference>
<accession>A0AAI8V9H7</accession>
<evidence type="ECO:0000313" key="3">
    <source>
        <dbReference type="Proteomes" id="UP001295740"/>
    </source>
</evidence>
<sequence>MSHSRFPRVFVLTSLLLCFLVTYTTLYLYHRVPASYSISNPQATPLKDSDIVLEGAGVIQNIDGHVFPPAPVATADKGAAPVSTDVPAVPPPETLSHTGGPEDGSHGLDQKLPSELTDAAGPPVQVPQILGGPPEGDSQGQQIVLLPDPKECPSDMAFLVRASVQLGLTERVRYSRRRIRPVFSNQIDRDEVVNITEPLVQNDVEVDLWDCWDADIVESPPIKLHVPKPYAEESFAHLIFGVATEYNRLKESISTSAHWLSGTDAQLVAVVADASQRMPGEMEQLEQAFAEAGVNASLVRPIDDAYTTSQNHFTVLVDMLERGSPETQWYGLLDDDTFFPSLTPLSNALAAVDHTTDAYVGTLSEDFNAIRTFGFMAYGGAGAYLSPPLAKKLGDQSRRCIEEAKSVEGDIIIRDCVYTNSRAKLTILPGLYQQDMKVDASGFFEAGLRPLNLHHWKSWYSEPVDKMAAAAKFCGDCFLQRWRFGTDTVLSNGYSIATYRDGVDTVDLQTVEGTWMSMVWNTGYVQEYDFSIGPLRQPYGPGEKRSYKLMDVEFTERGPLKQLYVLAGNPEAGELDEVVELIWEKQ</sequence>
<dbReference type="Proteomes" id="UP001295740">
    <property type="component" value="Unassembled WGS sequence"/>
</dbReference>
<organism evidence="2 3">
    <name type="scientific">Anthostomella pinea</name>
    <dbReference type="NCBI Taxonomy" id="933095"/>
    <lineage>
        <taxon>Eukaryota</taxon>
        <taxon>Fungi</taxon>
        <taxon>Dikarya</taxon>
        <taxon>Ascomycota</taxon>
        <taxon>Pezizomycotina</taxon>
        <taxon>Sordariomycetes</taxon>
        <taxon>Xylariomycetidae</taxon>
        <taxon>Xylariales</taxon>
        <taxon>Xylariaceae</taxon>
        <taxon>Anthostomella</taxon>
    </lineage>
</organism>
<dbReference type="AlphaFoldDB" id="A0AAI8V9H7"/>
<comment type="caution">
    <text evidence="2">The sequence shown here is derived from an EMBL/GenBank/DDBJ whole genome shotgun (WGS) entry which is preliminary data.</text>
</comment>
<gene>
    <name evidence="2" type="ORF">KHLLAP_LOCUS1292</name>
</gene>
<dbReference type="PANTHER" id="PTHR10811">
    <property type="entry name" value="FRINGE-RELATED"/>
    <property type="match status" value="1"/>
</dbReference>
<dbReference type="InterPro" id="IPR006740">
    <property type="entry name" value="DUF604"/>
</dbReference>
<proteinExistence type="predicted"/>
<name>A0AAI8V9H7_9PEZI</name>
<protein>
    <submittedName>
        <fullName evidence="2">Uu.00g036770.m01.CDS01</fullName>
    </submittedName>
</protein>
<dbReference type="EMBL" id="CAUWAG010000003">
    <property type="protein sequence ID" value="CAJ2500824.1"/>
    <property type="molecule type" value="Genomic_DNA"/>
</dbReference>
<dbReference type="Gene3D" id="3.90.550.50">
    <property type="match status" value="1"/>
</dbReference>
<evidence type="ECO:0000256" key="1">
    <source>
        <dbReference type="SAM" id="MobiDB-lite"/>
    </source>
</evidence>
<keyword evidence="3" id="KW-1185">Reference proteome</keyword>
<feature type="region of interest" description="Disordered" evidence="1">
    <location>
        <begin position="76"/>
        <end position="142"/>
    </location>
</feature>
<dbReference type="Pfam" id="PF04646">
    <property type="entry name" value="DUF604"/>
    <property type="match status" value="1"/>
</dbReference>